<comment type="subcellular location">
    <subcellularLocation>
        <location evidence="1">Membrane</location>
    </subcellularLocation>
</comment>
<gene>
    <name evidence="7" type="ORF">MNBD_GAMMA12-1486</name>
</gene>
<evidence type="ECO:0000256" key="3">
    <source>
        <dbReference type="ARBA" id="ARBA00022989"/>
    </source>
</evidence>
<dbReference type="EMBL" id="UOFL01000131">
    <property type="protein sequence ID" value="VAW77524.1"/>
    <property type="molecule type" value="Genomic_DNA"/>
</dbReference>
<proteinExistence type="predicted"/>
<sequence>MPNLFIFQIFLVSLWNGGSLITAYLAVPVIFSTLKPKTDLAGTIAGNIFSVMSWLGLTITLVLLISFIVQGGIKSLVKRPSALVITSSLLLSINHFFIHPLVVISRAQRAGGDADAARTFAWLHGSASLIFLVISILGIWLLINLLRNPPTPQRST</sequence>
<evidence type="ECO:0000256" key="4">
    <source>
        <dbReference type="ARBA" id="ARBA00023136"/>
    </source>
</evidence>
<keyword evidence="4 5" id="KW-0472">Membrane</keyword>
<feature type="transmembrane region" description="Helical" evidence="5">
    <location>
        <begin position="81"/>
        <end position="102"/>
    </location>
</feature>
<evidence type="ECO:0000259" key="6">
    <source>
        <dbReference type="Pfam" id="PF13664"/>
    </source>
</evidence>
<dbReference type="InterPro" id="IPR025423">
    <property type="entry name" value="TMEM205-like"/>
</dbReference>
<reference evidence="7" key="1">
    <citation type="submission" date="2018-06" db="EMBL/GenBank/DDBJ databases">
        <authorList>
            <person name="Zhirakovskaya E."/>
        </authorList>
    </citation>
    <scope>NUCLEOTIDE SEQUENCE</scope>
</reference>
<organism evidence="7">
    <name type="scientific">hydrothermal vent metagenome</name>
    <dbReference type="NCBI Taxonomy" id="652676"/>
    <lineage>
        <taxon>unclassified sequences</taxon>
        <taxon>metagenomes</taxon>
        <taxon>ecological metagenomes</taxon>
    </lineage>
</organism>
<evidence type="ECO:0000256" key="1">
    <source>
        <dbReference type="ARBA" id="ARBA00004370"/>
    </source>
</evidence>
<dbReference type="GO" id="GO:0016020">
    <property type="term" value="C:membrane"/>
    <property type="evidence" value="ECO:0007669"/>
    <property type="project" value="UniProtKB-SubCell"/>
</dbReference>
<evidence type="ECO:0000313" key="7">
    <source>
        <dbReference type="EMBL" id="VAW77524.1"/>
    </source>
</evidence>
<accession>A0A3B0Z815</accession>
<keyword evidence="3 5" id="KW-1133">Transmembrane helix</keyword>
<name>A0A3B0Z815_9ZZZZ</name>
<dbReference type="AlphaFoldDB" id="A0A3B0Z815"/>
<evidence type="ECO:0000256" key="2">
    <source>
        <dbReference type="ARBA" id="ARBA00022692"/>
    </source>
</evidence>
<feature type="transmembrane region" description="Helical" evidence="5">
    <location>
        <begin position="47"/>
        <end position="69"/>
    </location>
</feature>
<feature type="domain" description="TMEM205-like" evidence="6">
    <location>
        <begin position="11"/>
        <end position="109"/>
    </location>
</feature>
<feature type="transmembrane region" description="Helical" evidence="5">
    <location>
        <begin position="122"/>
        <end position="146"/>
    </location>
</feature>
<evidence type="ECO:0000256" key="5">
    <source>
        <dbReference type="SAM" id="Phobius"/>
    </source>
</evidence>
<protein>
    <recommendedName>
        <fullName evidence="6">TMEM205-like domain-containing protein</fullName>
    </recommendedName>
</protein>
<dbReference type="Pfam" id="PF13664">
    <property type="entry name" value="DUF4149"/>
    <property type="match status" value="1"/>
</dbReference>
<keyword evidence="2 5" id="KW-0812">Transmembrane</keyword>